<feature type="domain" description="DNA mismatch repair proteins mutS family" evidence="5">
    <location>
        <begin position="428"/>
        <end position="604"/>
    </location>
</feature>
<evidence type="ECO:0000256" key="2">
    <source>
        <dbReference type="ARBA" id="ARBA00022840"/>
    </source>
</evidence>
<dbReference type="Pfam" id="PF00488">
    <property type="entry name" value="MutS_V"/>
    <property type="match status" value="1"/>
</dbReference>
<keyword evidence="4" id="KW-1133">Transmembrane helix</keyword>
<reference evidence="6" key="1">
    <citation type="submission" date="2020-08" db="EMBL/GenBank/DDBJ databases">
        <title>Genomic Encyclopedia of Type Strains, Phase IV (KMG-V): Genome sequencing to study the core and pangenomes of soil and plant-associated prokaryotes.</title>
        <authorList>
            <person name="Whitman W."/>
        </authorList>
    </citation>
    <scope>NUCLEOTIDE SEQUENCE [LARGE SCALE GENOMIC DNA]</scope>
    <source>
        <strain evidence="6">M8UP27</strain>
    </source>
</reference>
<dbReference type="InterPro" id="IPR027417">
    <property type="entry name" value="P-loop_NTPase"/>
</dbReference>
<feature type="transmembrane region" description="Helical" evidence="4">
    <location>
        <begin position="214"/>
        <end position="234"/>
    </location>
</feature>
<dbReference type="InterPro" id="IPR045076">
    <property type="entry name" value="MutS"/>
</dbReference>
<evidence type="ECO:0000256" key="4">
    <source>
        <dbReference type="SAM" id="Phobius"/>
    </source>
</evidence>
<dbReference type="GO" id="GO:0140664">
    <property type="term" value="F:ATP-dependent DNA damage sensor activity"/>
    <property type="evidence" value="ECO:0007669"/>
    <property type="project" value="InterPro"/>
</dbReference>
<dbReference type="InterPro" id="IPR036187">
    <property type="entry name" value="DNA_mismatch_repair_MutS_sf"/>
</dbReference>
<keyword evidence="1" id="KW-0547">Nucleotide-binding</keyword>
<evidence type="ECO:0000256" key="1">
    <source>
        <dbReference type="ARBA" id="ARBA00022741"/>
    </source>
</evidence>
<feature type="transmembrane region" description="Helical" evidence="4">
    <location>
        <begin position="60"/>
        <end position="80"/>
    </location>
</feature>
<dbReference type="Gene3D" id="3.40.50.300">
    <property type="entry name" value="P-loop containing nucleotide triphosphate hydrolases"/>
    <property type="match status" value="1"/>
</dbReference>
<sequence>MPPFDLSPSEEYKQRQQAREQQVAHFEKLHRRFGNLRLLVVIATLIAAWLSLHNDVFSPWWLLAGPAAFLALAVLHARVLRRRACAGRAVDFYRKGLARIEDRWSQMGTGQTSERIDTHASLYATDLDLFGPGSLFELLSLARTRMGEDTLATWLLSPSPVADLKQRHAALTELRTRLDLREDIAILGEDLKVGIHAEALTHWAEAPNQLKHPALRWLSLLLSLASIASAVFWVERGEKTPFFLVLILATILTAAIRRQTAAVLQSTEHALKDLQLLSSLLARLEREHFESPRLQSLKQQLSSHHLAGSHAIARLRTIVDYINALENPILRALNVPLLYGVQVAYAAEAWRSAHGTAVRFWLAAIGEAEALLSLSAYTYEHPADPFPEFVASLEHIPAPPCFIAEQLGHPLIAAAKCVRNDVSVCGETRVLLISGSNMSGKSTLMRAVGINTVLAMAGAPVRAARLQLTPLQIGASILINDSLQEGSSRFYAEITRLRQICDLAEKNPPVLFLLDELLQGTNSKDRLIGAEGVVRALLDSGAIGLISTHDLALTTIGEQRDPRLHNVHLQDEIENGKMSFDFKLQQGVVTKSNGIELMRLIGLKV</sequence>
<accession>A0A7W8IH59</accession>
<dbReference type="EMBL" id="JACHDY010000002">
    <property type="protein sequence ID" value="MBB5317043.1"/>
    <property type="molecule type" value="Genomic_DNA"/>
</dbReference>
<dbReference type="Proteomes" id="UP000568106">
    <property type="component" value="Unassembled WGS sequence"/>
</dbReference>
<dbReference type="InterPro" id="IPR000432">
    <property type="entry name" value="DNA_mismatch_repair_MutS_C"/>
</dbReference>
<keyword evidence="4" id="KW-0812">Transmembrane</keyword>
<dbReference type="PANTHER" id="PTHR11361">
    <property type="entry name" value="DNA MISMATCH REPAIR PROTEIN MUTS FAMILY MEMBER"/>
    <property type="match status" value="1"/>
</dbReference>
<dbReference type="SMART" id="SM00534">
    <property type="entry name" value="MUTSac"/>
    <property type="match status" value="1"/>
</dbReference>
<evidence type="ECO:0000259" key="5">
    <source>
        <dbReference type="SMART" id="SM00534"/>
    </source>
</evidence>
<dbReference type="PANTHER" id="PTHR11361:SF99">
    <property type="entry name" value="DNA MISMATCH REPAIR PROTEIN"/>
    <property type="match status" value="1"/>
</dbReference>
<evidence type="ECO:0000313" key="6">
    <source>
        <dbReference type="EMBL" id="MBB5317043.1"/>
    </source>
</evidence>
<keyword evidence="4" id="KW-0472">Membrane</keyword>
<dbReference type="GO" id="GO:0030983">
    <property type="term" value="F:mismatched DNA binding"/>
    <property type="evidence" value="ECO:0007669"/>
    <property type="project" value="InterPro"/>
</dbReference>
<comment type="caution">
    <text evidence="6">The sequence shown here is derived from an EMBL/GenBank/DDBJ whole genome shotgun (WGS) entry which is preliminary data.</text>
</comment>
<organism evidence="6 7">
    <name type="scientific">Tunturiibacter empetritectus</name>
    <dbReference type="NCBI Taxonomy" id="3069691"/>
    <lineage>
        <taxon>Bacteria</taxon>
        <taxon>Pseudomonadati</taxon>
        <taxon>Acidobacteriota</taxon>
        <taxon>Terriglobia</taxon>
        <taxon>Terriglobales</taxon>
        <taxon>Acidobacteriaceae</taxon>
        <taxon>Tunturiibacter</taxon>
    </lineage>
</organism>
<feature type="transmembrane region" description="Helical" evidence="4">
    <location>
        <begin position="36"/>
        <end position="54"/>
    </location>
</feature>
<keyword evidence="2" id="KW-0067">ATP-binding</keyword>
<evidence type="ECO:0000313" key="7">
    <source>
        <dbReference type="Proteomes" id="UP000568106"/>
    </source>
</evidence>
<evidence type="ECO:0000256" key="3">
    <source>
        <dbReference type="ARBA" id="ARBA00023125"/>
    </source>
</evidence>
<dbReference type="GO" id="GO:0006298">
    <property type="term" value="P:mismatch repair"/>
    <property type="evidence" value="ECO:0007669"/>
    <property type="project" value="InterPro"/>
</dbReference>
<name>A0A7W8IH59_9BACT</name>
<keyword evidence="3" id="KW-0238">DNA-binding</keyword>
<dbReference type="SUPFAM" id="SSF48334">
    <property type="entry name" value="DNA repair protein MutS, domain III"/>
    <property type="match status" value="1"/>
</dbReference>
<keyword evidence="7" id="KW-1185">Reference proteome</keyword>
<protein>
    <recommendedName>
        <fullName evidence="5">DNA mismatch repair proteins mutS family domain-containing protein</fullName>
    </recommendedName>
</protein>
<dbReference type="GO" id="GO:0005524">
    <property type="term" value="F:ATP binding"/>
    <property type="evidence" value="ECO:0007669"/>
    <property type="project" value="UniProtKB-KW"/>
</dbReference>
<dbReference type="AlphaFoldDB" id="A0A7W8IH59"/>
<dbReference type="SUPFAM" id="SSF52540">
    <property type="entry name" value="P-loop containing nucleoside triphosphate hydrolases"/>
    <property type="match status" value="1"/>
</dbReference>
<proteinExistence type="predicted"/>
<dbReference type="GO" id="GO:0005829">
    <property type="term" value="C:cytosol"/>
    <property type="evidence" value="ECO:0007669"/>
    <property type="project" value="TreeGrafter"/>
</dbReference>
<gene>
    <name evidence="6" type="ORF">HDF09_001712</name>
</gene>